<sequence length="72" mass="8444">MEPIYKEENSLPGIKSIEIYEAVIEDDNSLYPIKVNQKDYTLRMNAEGFWRVEGLSEEMSVYIGELVEFHEL</sequence>
<reference evidence="1 2" key="1">
    <citation type="submission" date="2019-09" db="EMBL/GenBank/DDBJ databases">
        <title>Genome sequence and assembly of Taibaiella sp.</title>
        <authorList>
            <person name="Chhetri G."/>
        </authorList>
    </citation>
    <scope>NUCLEOTIDE SEQUENCE [LARGE SCALE GENOMIC DNA]</scope>
    <source>
        <strain evidence="1 2">KVB11</strain>
    </source>
</reference>
<gene>
    <name evidence="1" type="ORF">F0919_17785</name>
</gene>
<dbReference type="AlphaFoldDB" id="A0A5M6CCB4"/>
<proteinExistence type="predicted"/>
<comment type="caution">
    <text evidence="1">The sequence shown here is derived from an EMBL/GenBank/DDBJ whole genome shotgun (WGS) entry which is preliminary data.</text>
</comment>
<evidence type="ECO:0000313" key="2">
    <source>
        <dbReference type="Proteomes" id="UP000323632"/>
    </source>
</evidence>
<dbReference type="RefSeq" id="WP_150034170.1">
    <property type="nucleotide sequence ID" value="NZ_VWSH01000004.1"/>
</dbReference>
<keyword evidence="2" id="KW-1185">Reference proteome</keyword>
<organism evidence="1 2">
    <name type="scientific">Taibaiella lutea</name>
    <dbReference type="NCBI Taxonomy" id="2608001"/>
    <lineage>
        <taxon>Bacteria</taxon>
        <taxon>Pseudomonadati</taxon>
        <taxon>Bacteroidota</taxon>
        <taxon>Chitinophagia</taxon>
        <taxon>Chitinophagales</taxon>
        <taxon>Chitinophagaceae</taxon>
        <taxon>Taibaiella</taxon>
    </lineage>
</organism>
<accession>A0A5M6CCB4</accession>
<protein>
    <submittedName>
        <fullName evidence="1">Uncharacterized protein</fullName>
    </submittedName>
</protein>
<dbReference type="EMBL" id="VWSH01000004">
    <property type="protein sequence ID" value="KAA5532633.1"/>
    <property type="molecule type" value="Genomic_DNA"/>
</dbReference>
<dbReference type="Proteomes" id="UP000323632">
    <property type="component" value="Unassembled WGS sequence"/>
</dbReference>
<evidence type="ECO:0000313" key="1">
    <source>
        <dbReference type="EMBL" id="KAA5532633.1"/>
    </source>
</evidence>
<name>A0A5M6CCB4_9BACT</name>